<comment type="function">
    <text evidence="5">Responsible for synthesis of pseudouridine from uracil-55 in the psi GC loop of transfer RNAs.</text>
</comment>
<evidence type="ECO:0000256" key="4">
    <source>
        <dbReference type="ARBA" id="ARBA00023235"/>
    </source>
</evidence>
<dbReference type="EMBL" id="FXTX01000002">
    <property type="protein sequence ID" value="SMP02402.1"/>
    <property type="molecule type" value="Genomic_DNA"/>
</dbReference>
<dbReference type="Pfam" id="PF09157">
    <property type="entry name" value="TruB-C_2"/>
    <property type="match status" value="1"/>
</dbReference>
<dbReference type="GO" id="GO:1990481">
    <property type="term" value="P:mRNA pseudouridine synthesis"/>
    <property type="evidence" value="ECO:0007669"/>
    <property type="project" value="TreeGrafter"/>
</dbReference>
<name>A0AA45WJ93_9AQUI</name>
<dbReference type="Proteomes" id="UP001157947">
    <property type="component" value="Unassembled WGS sequence"/>
</dbReference>
<feature type="domain" description="tRNA pseudouridylate synthase B C-terminal" evidence="8">
    <location>
        <begin position="171"/>
        <end position="228"/>
    </location>
</feature>
<dbReference type="Gene3D" id="3.30.2350.10">
    <property type="entry name" value="Pseudouridine synthase"/>
    <property type="match status" value="1"/>
</dbReference>
<dbReference type="NCBIfam" id="TIGR00431">
    <property type="entry name" value="TruB"/>
    <property type="match status" value="1"/>
</dbReference>
<evidence type="ECO:0000256" key="3">
    <source>
        <dbReference type="ARBA" id="ARBA00022694"/>
    </source>
</evidence>
<accession>A0AA45WJ93</accession>
<evidence type="ECO:0000256" key="5">
    <source>
        <dbReference type="HAMAP-Rule" id="MF_01080"/>
    </source>
</evidence>
<dbReference type="PANTHER" id="PTHR13767:SF2">
    <property type="entry name" value="PSEUDOURIDYLATE SYNTHASE TRUB1"/>
    <property type="match status" value="1"/>
</dbReference>
<evidence type="ECO:0000259" key="8">
    <source>
        <dbReference type="Pfam" id="PF16198"/>
    </source>
</evidence>
<dbReference type="InterPro" id="IPR002501">
    <property type="entry name" value="PsdUridine_synth_N"/>
</dbReference>
<dbReference type="InterPro" id="IPR032819">
    <property type="entry name" value="TruB_C"/>
</dbReference>
<evidence type="ECO:0000313" key="10">
    <source>
        <dbReference type="Proteomes" id="UP001157947"/>
    </source>
</evidence>
<dbReference type="Pfam" id="PF16198">
    <property type="entry name" value="TruB_C_2"/>
    <property type="match status" value="1"/>
</dbReference>
<evidence type="ECO:0000259" key="7">
    <source>
        <dbReference type="Pfam" id="PF09157"/>
    </source>
</evidence>
<evidence type="ECO:0000259" key="6">
    <source>
        <dbReference type="Pfam" id="PF01509"/>
    </source>
</evidence>
<gene>
    <name evidence="5" type="primary">truB</name>
    <name evidence="9" type="ORF">SAMN06264868_10277</name>
</gene>
<comment type="catalytic activity">
    <reaction evidence="1 5">
        <text>uridine(55) in tRNA = pseudouridine(55) in tRNA</text>
        <dbReference type="Rhea" id="RHEA:42532"/>
        <dbReference type="Rhea" id="RHEA-COMP:10101"/>
        <dbReference type="Rhea" id="RHEA-COMP:10102"/>
        <dbReference type="ChEBI" id="CHEBI:65314"/>
        <dbReference type="ChEBI" id="CHEBI:65315"/>
        <dbReference type="EC" id="5.4.99.25"/>
    </reaction>
</comment>
<keyword evidence="4 5" id="KW-0413">Isomerase</keyword>
<sequence length="286" mass="32642">MKDGILLVNKPENITSNDLVLKIKKYLNLKAGHTGTLDYAATGLMIITLQKAVKITPYLQNLDKEYIAVGELGKITDTYDRNGRIIEEREVNITEEKLIDVIKSFKKSYYQMPPPYSAKRIKGKRAYQFAKKGEEPDLKPKFVHIYDIQILEISLPFFTIKINCSSGTYIRSIIKEIGDEVGTGAYLKALQRTKIGKFSLQESINLEDLLKMKPEEVEAHIIPITDALYFMDSVILDEMLIDRFTKGQRLKIDKENKEFVKVLDKNLNTVGIGKIEDGILKPIRII</sequence>
<reference evidence="9" key="1">
    <citation type="submission" date="2017-05" db="EMBL/GenBank/DDBJ databases">
        <authorList>
            <person name="Varghese N."/>
            <person name="Submissions S."/>
        </authorList>
    </citation>
    <scope>NUCLEOTIDE SEQUENCE</scope>
    <source>
        <strain evidence="9">DSM 18763</strain>
    </source>
</reference>
<dbReference type="EC" id="5.4.99.25" evidence="5"/>
<feature type="domain" description="Pseudouridine synthase II N-terminal" evidence="6">
    <location>
        <begin position="29"/>
        <end position="170"/>
    </location>
</feature>
<keyword evidence="10" id="KW-1185">Reference proteome</keyword>
<evidence type="ECO:0000256" key="1">
    <source>
        <dbReference type="ARBA" id="ARBA00000385"/>
    </source>
</evidence>
<dbReference type="GO" id="GO:0031119">
    <property type="term" value="P:tRNA pseudouridine synthesis"/>
    <property type="evidence" value="ECO:0007669"/>
    <property type="project" value="UniProtKB-UniRule"/>
</dbReference>
<dbReference type="InterPro" id="IPR014780">
    <property type="entry name" value="tRNA_psdUridine_synth_TruB"/>
</dbReference>
<comment type="similarity">
    <text evidence="2 5">Belongs to the pseudouridine synthase TruB family. Type 1 subfamily.</text>
</comment>
<dbReference type="Pfam" id="PF01509">
    <property type="entry name" value="TruB_N"/>
    <property type="match status" value="1"/>
</dbReference>
<dbReference type="InterPro" id="IPR020103">
    <property type="entry name" value="PsdUridine_synth_cat_dom_sf"/>
</dbReference>
<dbReference type="InterPro" id="IPR015240">
    <property type="entry name" value="tRNA_sdUridine_synth_fam1_C"/>
</dbReference>
<organism evidence="9 10">
    <name type="scientific">Venenivibrio stagnispumantis</name>
    <dbReference type="NCBI Taxonomy" id="407998"/>
    <lineage>
        <taxon>Bacteria</taxon>
        <taxon>Pseudomonadati</taxon>
        <taxon>Aquificota</taxon>
        <taxon>Aquificia</taxon>
        <taxon>Aquificales</taxon>
        <taxon>Hydrogenothermaceae</taxon>
        <taxon>Venenivibrio</taxon>
    </lineage>
</organism>
<evidence type="ECO:0000313" key="9">
    <source>
        <dbReference type="EMBL" id="SMP02402.1"/>
    </source>
</evidence>
<protein>
    <recommendedName>
        <fullName evidence="5">tRNA pseudouridine synthase B</fullName>
        <ecNumber evidence="5">5.4.99.25</ecNumber>
    </recommendedName>
    <alternativeName>
        <fullName evidence="5">tRNA pseudouridine(55) synthase</fullName>
        <shortName evidence="5">Psi55 synthase</shortName>
    </alternativeName>
    <alternativeName>
        <fullName evidence="5">tRNA pseudouridylate synthase</fullName>
    </alternativeName>
    <alternativeName>
        <fullName evidence="5">tRNA-uridine isomerase</fullName>
    </alternativeName>
</protein>
<dbReference type="HAMAP" id="MF_01080">
    <property type="entry name" value="TruB_bact"/>
    <property type="match status" value="1"/>
</dbReference>
<comment type="caution">
    <text evidence="9">The sequence shown here is derived from an EMBL/GenBank/DDBJ whole genome shotgun (WGS) entry which is preliminary data.</text>
</comment>
<feature type="active site" description="Nucleophile" evidence="5">
    <location>
        <position position="38"/>
    </location>
</feature>
<proteinExistence type="inferred from homology"/>
<dbReference type="SUPFAM" id="SSF55120">
    <property type="entry name" value="Pseudouridine synthase"/>
    <property type="match status" value="1"/>
</dbReference>
<evidence type="ECO:0000256" key="2">
    <source>
        <dbReference type="ARBA" id="ARBA00005642"/>
    </source>
</evidence>
<keyword evidence="3 5" id="KW-0819">tRNA processing</keyword>
<dbReference type="PANTHER" id="PTHR13767">
    <property type="entry name" value="TRNA-PSEUDOURIDINE SYNTHASE"/>
    <property type="match status" value="1"/>
</dbReference>
<dbReference type="AlphaFoldDB" id="A0AA45WJ93"/>
<dbReference type="RefSeq" id="WP_265133434.1">
    <property type="nucleotide sequence ID" value="NZ_FXTX01000002.1"/>
</dbReference>
<dbReference type="GO" id="GO:0160148">
    <property type="term" value="F:tRNA pseudouridine(55) synthase activity"/>
    <property type="evidence" value="ECO:0007669"/>
    <property type="project" value="UniProtKB-EC"/>
</dbReference>
<dbReference type="CDD" id="cd02573">
    <property type="entry name" value="PseudoU_synth_EcTruB"/>
    <property type="match status" value="1"/>
</dbReference>
<feature type="domain" description="tRNA pseudouridine synthase II TruB subfamily 1 C-terminal" evidence="7">
    <location>
        <begin position="233"/>
        <end position="286"/>
    </location>
</feature>
<dbReference type="GO" id="GO:0003723">
    <property type="term" value="F:RNA binding"/>
    <property type="evidence" value="ECO:0007669"/>
    <property type="project" value="InterPro"/>
</dbReference>